<evidence type="ECO:0000313" key="2">
    <source>
        <dbReference type="EMBL" id="ABE36370.1"/>
    </source>
</evidence>
<dbReference type="GO" id="GO:0008897">
    <property type="term" value="F:holo-[acyl-carrier-protein] synthase activity"/>
    <property type="evidence" value="ECO:0007669"/>
    <property type="project" value="InterPro"/>
</dbReference>
<dbReference type="Gene3D" id="3.90.470.20">
    <property type="entry name" value="4'-phosphopantetheinyl transferase domain"/>
    <property type="match status" value="1"/>
</dbReference>
<dbReference type="KEGG" id="bxe:Bxe_C0466"/>
<feature type="compositionally biased region" description="Polar residues" evidence="1">
    <location>
        <begin position="11"/>
        <end position="23"/>
    </location>
</feature>
<proteinExistence type="predicted"/>
<dbReference type="InterPro" id="IPR037143">
    <property type="entry name" value="4-PPantetheinyl_Trfase_dom_sf"/>
</dbReference>
<gene>
    <name evidence="2" type="ORF">Bxe_C0466</name>
</gene>
<protein>
    <submittedName>
        <fullName evidence="2">Uncharacterized protein</fullName>
    </submittedName>
</protein>
<dbReference type="SUPFAM" id="SSF56214">
    <property type="entry name" value="4'-phosphopantetheinyl transferase"/>
    <property type="match status" value="1"/>
</dbReference>
<accession>Q13HR9</accession>
<dbReference type="AlphaFoldDB" id="Q13HR9"/>
<dbReference type="GO" id="GO:0000287">
    <property type="term" value="F:magnesium ion binding"/>
    <property type="evidence" value="ECO:0007669"/>
    <property type="project" value="InterPro"/>
</dbReference>
<organism evidence="2 3">
    <name type="scientific">Paraburkholderia xenovorans (strain LB400)</name>
    <dbReference type="NCBI Taxonomy" id="266265"/>
    <lineage>
        <taxon>Bacteria</taxon>
        <taxon>Pseudomonadati</taxon>
        <taxon>Pseudomonadota</taxon>
        <taxon>Betaproteobacteria</taxon>
        <taxon>Burkholderiales</taxon>
        <taxon>Burkholderiaceae</taxon>
        <taxon>Paraburkholderia</taxon>
    </lineage>
</organism>
<dbReference type="STRING" id="266265.Bxe_C0466"/>
<sequence>MNSASRERNPPFTNATGTPNSSDLRAVRHFRTDGIFACVTPESTNLPSSGHLILWRFRADWRSASRDEAYSWLSVAKRERAKRYPNRAAAKRYLVGRATLRQILSRMLDCGPGTVVLGDGADG</sequence>
<evidence type="ECO:0000256" key="1">
    <source>
        <dbReference type="SAM" id="MobiDB-lite"/>
    </source>
</evidence>
<name>Q13HR9_PARXL</name>
<reference evidence="2 3" key="1">
    <citation type="journal article" date="2006" name="Proc. Natl. Acad. Sci. U.S.A.">
        <title>Burkholderia xenovorans LB400 harbors a multi-replicon, 9.73-Mbp genome shaped for versatility.</title>
        <authorList>
            <person name="Chain P.S."/>
            <person name="Denef V.J."/>
            <person name="Konstantinidis K.T."/>
            <person name="Vergez L.M."/>
            <person name="Agullo L."/>
            <person name="Reyes V.L."/>
            <person name="Hauser L."/>
            <person name="Cordova M."/>
            <person name="Gomez L."/>
            <person name="Gonzalez M."/>
            <person name="Land M."/>
            <person name="Lao V."/>
            <person name="Larimer F."/>
            <person name="LiPuma J.J."/>
            <person name="Mahenthiralingam E."/>
            <person name="Malfatti S.A."/>
            <person name="Marx C.J."/>
            <person name="Parnell J.J."/>
            <person name="Ramette A."/>
            <person name="Richardson P."/>
            <person name="Seeger M."/>
            <person name="Smith D."/>
            <person name="Spilker T."/>
            <person name="Sul W.J."/>
            <person name="Tsoi T.V."/>
            <person name="Ulrich L.E."/>
            <person name="Zhulin I.B."/>
            <person name="Tiedje J.M."/>
        </authorList>
    </citation>
    <scope>NUCLEOTIDE SEQUENCE [LARGE SCALE GENOMIC DNA]</scope>
    <source>
        <strain evidence="2 3">LB400</strain>
    </source>
</reference>
<evidence type="ECO:0000313" key="3">
    <source>
        <dbReference type="Proteomes" id="UP000001817"/>
    </source>
</evidence>
<dbReference type="EMBL" id="CP000272">
    <property type="protein sequence ID" value="ABE36370.1"/>
    <property type="molecule type" value="Genomic_DNA"/>
</dbReference>
<feature type="region of interest" description="Disordered" evidence="1">
    <location>
        <begin position="1"/>
        <end position="24"/>
    </location>
</feature>
<dbReference type="Proteomes" id="UP000001817">
    <property type="component" value="Chromosome 3"/>
</dbReference>
<keyword evidence="3" id="KW-1185">Reference proteome</keyword>